<evidence type="ECO:0000313" key="1">
    <source>
        <dbReference type="EMBL" id="PCK18294.1"/>
    </source>
</evidence>
<comment type="caution">
    <text evidence="1">The sequence shown here is derived from an EMBL/GenBank/DDBJ whole genome shotgun (WGS) entry which is preliminary data.</text>
</comment>
<dbReference type="EMBL" id="NKHG01000119">
    <property type="protein sequence ID" value="PCK18294.1"/>
    <property type="molecule type" value="Genomic_DNA"/>
</dbReference>
<evidence type="ECO:0000313" key="2">
    <source>
        <dbReference type="Proteomes" id="UP000228754"/>
    </source>
</evidence>
<reference evidence="1 2" key="1">
    <citation type="submission" date="2017-06" db="EMBL/GenBank/DDBJ databases">
        <title>Draft Genome Sequence of Bacillus sp Strain 36R Isolated from saline sediment at Atanasia, Sonora, Mexico.</title>
        <authorList>
            <person name="Sanchez Diaz R."/>
            <person name="Quiroz Macias M.E."/>
            <person name="Ibarra Gamez J.C."/>
            <person name="Enciso Ibarra J."/>
            <person name="Gomez Gil B."/>
            <person name="Galaviz Silva L."/>
        </authorList>
    </citation>
    <scope>NUCLEOTIDE SEQUENCE [LARGE SCALE GENOMIC DNA]</scope>
    <source>
        <strain evidence="1 2">36R_ATNSAL</strain>
    </source>
</reference>
<dbReference type="Proteomes" id="UP000228754">
    <property type="component" value="Unassembled WGS sequence"/>
</dbReference>
<accession>A0A2A5ILK9</accession>
<dbReference type="AlphaFoldDB" id="A0A2A5ILK9"/>
<organism evidence="1 2">
    <name type="scientific">Bacillus pumilus</name>
    <name type="common">Bacillus mesentericus</name>
    <dbReference type="NCBI Taxonomy" id="1408"/>
    <lineage>
        <taxon>Bacteria</taxon>
        <taxon>Bacillati</taxon>
        <taxon>Bacillota</taxon>
        <taxon>Bacilli</taxon>
        <taxon>Bacillales</taxon>
        <taxon>Bacillaceae</taxon>
        <taxon>Bacillus</taxon>
    </lineage>
</organism>
<protein>
    <submittedName>
        <fullName evidence="1">Uncharacterized protein</fullName>
    </submittedName>
</protein>
<sequence length="218" mass="25117">MTETKYKTEKRKANVCEQTPFPNLDEMDYDQLIVLSENVMEALRTRTYMGYEQGRFDAAHGTYEKSDQQKRDEIVEKAKEDVRQLLESDCGNDHEFIVNNAKRTVVDLRKIRGCTNIVRKGIAKCAPNDCFNLHIGKAIALRRSLGWSVPAEYLNVRQPTEVRVGDVVRGRTAFSMRTYEKTVEKIEDGKYKYIRGEFDYINDADLVVIDDSRAGESE</sequence>
<dbReference type="OrthoDB" id="2589702at2"/>
<gene>
    <name evidence="1" type="ORF">CEY02_19025</name>
</gene>
<proteinExistence type="predicted"/>
<name>A0A2A5ILK9_BACPU</name>